<dbReference type="RefSeq" id="WP_219319275.1">
    <property type="nucleotide sequence ID" value="NZ_JAHWYN010000046.1"/>
</dbReference>
<sequence>MKIIKEYVEWKSLLSVYFSLILISIITSFLFLKNRPFLNKFCIMMISFNIIGMIFMSANGINRFIQNKNSYDEILTEFRKDAENDIKNDDVKTFGFGLSLPPKNEAQAIKKIKTDSILKTYGLKVKNLGCTIMPELTKASEEYKKTTEVYLTKRNGKGWRLKMENEIGKVNKNYR</sequence>
<feature type="transmembrane region" description="Helical" evidence="1">
    <location>
        <begin position="12"/>
        <end position="31"/>
    </location>
</feature>
<gene>
    <name evidence="2" type="ORF">KZH69_20210</name>
</gene>
<keyword evidence="1" id="KW-1133">Transmembrane helix</keyword>
<name>A0ABS6Y403_9FLAO</name>
<organism evidence="2 3">
    <name type="scientific">Flavobacterium taihuense</name>
    <dbReference type="NCBI Taxonomy" id="2857508"/>
    <lineage>
        <taxon>Bacteria</taxon>
        <taxon>Pseudomonadati</taxon>
        <taxon>Bacteroidota</taxon>
        <taxon>Flavobacteriia</taxon>
        <taxon>Flavobacteriales</taxon>
        <taxon>Flavobacteriaceae</taxon>
        <taxon>Flavobacterium</taxon>
    </lineage>
</organism>
<feature type="transmembrane region" description="Helical" evidence="1">
    <location>
        <begin position="37"/>
        <end position="58"/>
    </location>
</feature>
<dbReference type="EMBL" id="JAHWYN010000046">
    <property type="protein sequence ID" value="MBW4362808.1"/>
    <property type="molecule type" value="Genomic_DNA"/>
</dbReference>
<keyword evidence="1" id="KW-0812">Transmembrane</keyword>
<comment type="caution">
    <text evidence="2">The sequence shown here is derived from an EMBL/GenBank/DDBJ whole genome shotgun (WGS) entry which is preliminary data.</text>
</comment>
<keyword evidence="3" id="KW-1185">Reference proteome</keyword>
<protein>
    <submittedName>
        <fullName evidence="2">Uncharacterized protein</fullName>
    </submittedName>
</protein>
<evidence type="ECO:0000313" key="2">
    <source>
        <dbReference type="EMBL" id="MBW4362808.1"/>
    </source>
</evidence>
<evidence type="ECO:0000256" key="1">
    <source>
        <dbReference type="SAM" id="Phobius"/>
    </source>
</evidence>
<proteinExistence type="predicted"/>
<keyword evidence="1" id="KW-0472">Membrane</keyword>
<dbReference type="Proteomes" id="UP000812031">
    <property type="component" value="Unassembled WGS sequence"/>
</dbReference>
<reference evidence="2 3" key="1">
    <citation type="submission" date="2021-07" db="EMBL/GenBank/DDBJ databases">
        <title>Flavobacterium sp. nov. isolated from sediment on the Taihu Lake.</title>
        <authorList>
            <person name="Qu J.-H."/>
        </authorList>
    </citation>
    <scope>NUCLEOTIDE SEQUENCE [LARGE SCALE GENOMIC DNA]</scope>
    <source>
        <strain evidence="2 3">NAS39</strain>
    </source>
</reference>
<accession>A0ABS6Y403</accession>
<evidence type="ECO:0000313" key="3">
    <source>
        <dbReference type="Proteomes" id="UP000812031"/>
    </source>
</evidence>